<organism evidence="3 4">
    <name type="scientific">Elsinoe batatas</name>
    <dbReference type="NCBI Taxonomy" id="2601811"/>
    <lineage>
        <taxon>Eukaryota</taxon>
        <taxon>Fungi</taxon>
        <taxon>Dikarya</taxon>
        <taxon>Ascomycota</taxon>
        <taxon>Pezizomycotina</taxon>
        <taxon>Dothideomycetes</taxon>
        <taxon>Dothideomycetidae</taxon>
        <taxon>Myriangiales</taxon>
        <taxon>Elsinoaceae</taxon>
        <taxon>Elsinoe</taxon>
    </lineage>
</organism>
<dbReference type="InterPro" id="IPR023210">
    <property type="entry name" value="NADP_OxRdtase_dom"/>
</dbReference>
<keyword evidence="4" id="KW-1185">Reference proteome</keyword>
<dbReference type="PANTHER" id="PTHR43364">
    <property type="entry name" value="NADH-SPECIFIC METHYLGLYOXAL REDUCTASE-RELATED"/>
    <property type="match status" value="1"/>
</dbReference>
<dbReference type="Proteomes" id="UP000809789">
    <property type="component" value="Unassembled WGS sequence"/>
</dbReference>
<dbReference type="Pfam" id="PF00248">
    <property type="entry name" value="Aldo_ket_red"/>
    <property type="match status" value="1"/>
</dbReference>
<dbReference type="Gene3D" id="3.20.20.100">
    <property type="entry name" value="NADP-dependent oxidoreductase domain"/>
    <property type="match status" value="1"/>
</dbReference>
<dbReference type="SUPFAM" id="SSF51430">
    <property type="entry name" value="NAD(P)-linked oxidoreductase"/>
    <property type="match status" value="1"/>
</dbReference>
<name>A0A8K0LEQ0_9PEZI</name>
<keyword evidence="1" id="KW-0560">Oxidoreductase</keyword>
<evidence type="ECO:0000259" key="2">
    <source>
        <dbReference type="Pfam" id="PF00248"/>
    </source>
</evidence>
<gene>
    <name evidence="3" type="ORF">KVT40_002452</name>
</gene>
<reference evidence="3" key="1">
    <citation type="submission" date="2021-07" db="EMBL/GenBank/DDBJ databases">
        <title>Elsinoe batatas strain:CRI-CJ2 Genome sequencing and assembly.</title>
        <authorList>
            <person name="Huang L."/>
        </authorList>
    </citation>
    <scope>NUCLEOTIDE SEQUENCE</scope>
    <source>
        <strain evidence="3">CRI-CJ2</strain>
    </source>
</reference>
<evidence type="ECO:0000313" key="4">
    <source>
        <dbReference type="Proteomes" id="UP000809789"/>
    </source>
</evidence>
<proteinExistence type="predicted"/>
<dbReference type="EMBL" id="JAESVG020000002">
    <property type="protein sequence ID" value="KAG8630833.1"/>
    <property type="molecule type" value="Genomic_DNA"/>
</dbReference>
<dbReference type="InterPro" id="IPR050523">
    <property type="entry name" value="AKR_Detox_Biosynth"/>
</dbReference>
<accession>A0A8K0LEQ0</accession>
<feature type="domain" description="NADP-dependent oxidoreductase" evidence="2">
    <location>
        <begin position="38"/>
        <end position="302"/>
    </location>
</feature>
<dbReference type="AlphaFoldDB" id="A0A8K0LEQ0"/>
<evidence type="ECO:0000256" key="1">
    <source>
        <dbReference type="ARBA" id="ARBA00023002"/>
    </source>
</evidence>
<protein>
    <recommendedName>
        <fullName evidence="2">NADP-dependent oxidoreductase domain-containing protein</fullName>
    </recommendedName>
</protein>
<evidence type="ECO:0000313" key="3">
    <source>
        <dbReference type="EMBL" id="KAG8630833.1"/>
    </source>
</evidence>
<dbReference type="CDD" id="cd19075">
    <property type="entry name" value="AKR_AKR7A1-5"/>
    <property type="match status" value="1"/>
</dbReference>
<comment type="caution">
    <text evidence="3">The sequence shown here is derived from an EMBL/GenBank/DDBJ whole genome shotgun (WGS) entry which is preliminary data.</text>
</comment>
<sequence length="319" mass="35667">MSANGVKVVLGGSMISDWSSEVKEEYVRIIKENQLWDVDTSIIYPQSEAVLGKLQGTLPIRVHTKTPGFKKGLLKRDIILKAARESQSNVPEIDLYFLQTPDPDTPMEEYVGAVADLHKEGIFKRFGLSNFSAEETQQVYDLCEKNGWISPTVYSGQYSAIARISEEDLFPVLRKLNISFWVYWPLAAGFLAKPFESFNLPGSEGFGPGRFSQSNFFGGMFNSIFNKPKLLEGLKLWGEVAKDEGITPAELAYRWLHYHSILKEGDAVIVGSSRPEQLESTLSGIAKGPLKASSVNKIEEVWKIARDDAPDCKPQYLSF</sequence>
<dbReference type="InterPro" id="IPR036812">
    <property type="entry name" value="NAD(P)_OxRdtase_dom_sf"/>
</dbReference>
<dbReference type="PANTHER" id="PTHR43364:SF4">
    <property type="entry name" value="NAD(P)-LINKED OXIDOREDUCTASE SUPERFAMILY PROTEIN"/>
    <property type="match status" value="1"/>
</dbReference>
<dbReference type="OrthoDB" id="48988at2759"/>
<dbReference type="GO" id="GO:0016491">
    <property type="term" value="F:oxidoreductase activity"/>
    <property type="evidence" value="ECO:0007669"/>
    <property type="project" value="UniProtKB-KW"/>
</dbReference>